<protein>
    <submittedName>
        <fullName evidence="1">Uncharacterized protein</fullName>
    </submittedName>
</protein>
<name>A0A1G8UD47_9GAMM</name>
<reference evidence="2" key="1">
    <citation type="submission" date="2016-10" db="EMBL/GenBank/DDBJ databases">
        <authorList>
            <person name="Varghese N."/>
            <person name="Submissions S."/>
        </authorList>
    </citation>
    <scope>NUCLEOTIDE SEQUENCE [LARGE SCALE GENOMIC DNA]</scope>
    <source>
        <strain evidence="2">CGMCC 1.10658</strain>
    </source>
</reference>
<evidence type="ECO:0000313" key="2">
    <source>
        <dbReference type="Proteomes" id="UP000199305"/>
    </source>
</evidence>
<evidence type="ECO:0000313" key="1">
    <source>
        <dbReference type="EMBL" id="SDJ51524.1"/>
    </source>
</evidence>
<gene>
    <name evidence="1" type="ORF">SAMN05216212_0069</name>
</gene>
<proteinExistence type="predicted"/>
<dbReference type="EMBL" id="FNFH01000001">
    <property type="protein sequence ID" value="SDJ51524.1"/>
    <property type="molecule type" value="Genomic_DNA"/>
</dbReference>
<keyword evidence="2" id="KW-1185">Reference proteome</keyword>
<organism evidence="1 2">
    <name type="scientific">Microbulbifer yueqingensis</name>
    <dbReference type="NCBI Taxonomy" id="658219"/>
    <lineage>
        <taxon>Bacteria</taxon>
        <taxon>Pseudomonadati</taxon>
        <taxon>Pseudomonadota</taxon>
        <taxon>Gammaproteobacteria</taxon>
        <taxon>Cellvibrionales</taxon>
        <taxon>Microbulbiferaceae</taxon>
        <taxon>Microbulbifer</taxon>
    </lineage>
</organism>
<dbReference type="AlphaFoldDB" id="A0A1G8UD47"/>
<sequence>MKSNQWAMMLAAMSPKENQTEVMNAAITSSLSMNQKNRTIFSVTQANMQATQHRRAVESAEKVIGTEVLDAVHEVRTGTVDFSCEDFKTRYANIDRLGLTDRLKKVALGEEVSGLIFDGYGSPSSAPDAEIAARLVQGLTLLAKKGKPELTQKESQAHPVLAQLLDDAQFKAAVRDLVKVAAATPETT</sequence>
<dbReference type="Proteomes" id="UP000199305">
    <property type="component" value="Unassembled WGS sequence"/>
</dbReference>
<dbReference type="RefSeq" id="WP_091506235.1">
    <property type="nucleotide sequence ID" value="NZ_FNFH01000001.1"/>
</dbReference>
<accession>A0A1G8UD47</accession>
<dbReference type="STRING" id="658219.SAMN05216212_0069"/>